<gene>
    <name evidence="2" type="ORF">BST85_11825</name>
</gene>
<comment type="caution">
    <text evidence="2">The sequence shown here is derived from an EMBL/GenBank/DDBJ whole genome shotgun (WGS) entry which is preliminary data.</text>
</comment>
<evidence type="ECO:0000313" key="2">
    <source>
        <dbReference type="EMBL" id="PQB05504.1"/>
    </source>
</evidence>
<evidence type="ECO:0000313" key="3">
    <source>
        <dbReference type="Proteomes" id="UP000239800"/>
    </source>
</evidence>
<dbReference type="EMBL" id="MQUB01000001">
    <property type="protein sequence ID" value="PQB05504.1"/>
    <property type="molecule type" value="Genomic_DNA"/>
</dbReference>
<protein>
    <recommendedName>
        <fullName evidence="4">AtpZ/AtpI family protein</fullName>
    </recommendedName>
</protein>
<dbReference type="AlphaFoldDB" id="A0A2S7KSA0"/>
<feature type="transmembrane region" description="Helical" evidence="1">
    <location>
        <begin position="18"/>
        <end position="39"/>
    </location>
</feature>
<dbReference type="Pfam" id="PF09527">
    <property type="entry name" value="ATPase_gene1"/>
    <property type="match status" value="1"/>
</dbReference>
<keyword evidence="1" id="KW-0812">Transmembrane</keyword>
<organism evidence="2 3">
    <name type="scientific">Aureitalea marina</name>
    <dbReference type="NCBI Taxonomy" id="930804"/>
    <lineage>
        <taxon>Bacteria</taxon>
        <taxon>Pseudomonadati</taxon>
        <taxon>Bacteroidota</taxon>
        <taxon>Flavobacteriia</taxon>
        <taxon>Flavobacteriales</taxon>
        <taxon>Flavobacteriaceae</taxon>
        <taxon>Aureitalea</taxon>
    </lineage>
</organism>
<evidence type="ECO:0000256" key="1">
    <source>
        <dbReference type="SAM" id="Phobius"/>
    </source>
</evidence>
<proteinExistence type="predicted"/>
<dbReference type="InterPro" id="IPR032820">
    <property type="entry name" value="ATPase_put"/>
</dbReference>
<keyword evidence="1" id="KW-0472">Membrane</keyword>
<feature type="transmembrane region" description="Helical" evidence="1">
    <location>
        <begin position="51"/>
        <end position="71"/>
    </location>
</feature>
<name>A0A2S7KSA0_9FLAO</name>
<sequence>MTDPNASKRPKRNSRLNAYARFSGIAFQMIAIILIGTYGGLKLDEMYPNQYSLYTVIGSLLSVGLAMYYVIRQVNRPGKGPDKPAS</sequence>
<dbReference type="RefSeq" id="WP_281259716.1">
    <property type="nucleotide sequence ID" value="NZ_MQUB01000001.1"/>
</dbReference>
<evidence type="ECO:0008006" key="4">
    <source>
        <dbReference type="Google" id="ProtNLM"/>
    </source>
</evidence>
<reference evidence="2 3" key="1">
    <citation type="submission" date="2016-11" db="EMBL/GenBank/DDBJ databases">
        <title>Trade-off between light-utilization and light-protection in marine flavobacteria.</title>
        <authorList>
            <person name="Kumagai Y."/>
        </authorList>
    </citation>
    <scope>NUCLEOTIDE SEQUENCE [LARGE SCALE GENOMIC DNA]</scope>
    <source>
        <strain evidence="2 3">NBRC 107741</strain>
    </source>
</reference>
<accession>A0A2S7KSA0</accession>
<keyword evidence="3" id="KW-1185">Reference proteome</keyword>
<dbReference type="Proteomes" id="UP000239800">
    <property type="component" value="Unassembled WGS sequence"/>
</dbReference>
<keyword evidence="1" id="KW-1133">Transmembrane helix</keyword>